<dbReference type="SUPFAM" id="SSF53756">
    <property type="entry name" value="UDP-Glycosyltransferase/glycogen phosphorylase"/>
    <property type="match status" value="1"/>
</dbReference>
<sequence>MKKKKAIVSVTNDLYTDQRVHKVATFLHENGYDVTLVGRLLPTSKALDRAYKTHRMKLSFHKGALFYANYNLRLFFYLLFHKADVLLSNDLDTLLANFMAKQFKRKCELVYDSHEYYTEVPELVARPKIKAVWEAIEGFIFPKLNKIYTVNQSIADKYSKKYNKDLHIIRNISPLWKPKNILSKEELGIDVSKKMIILQGAGINIDRGAEEAVMAMKYIENTVLYFVGSGDIIEDLKDLVQKENLEDKVVFKGRRPYDEMMNFTYHADLGLTLDKDTNLNYKFSLPNKVFDYIHTTTPILASNVIEVTTIVKNYEVGDVIDNHQPEHIAEKIKSILENSEKHAVLCENCRKTAQVLNWESESQKLKEIYTLHEA</sequence>
<feature type="domain" description="Glycosyltransferase subfamily 4-like N-terminal" evidence="4">
    <location>
        <begin position="20"/>
        <end position="171"/>
    </location>
</feature>
<protein>
    <submittedName>
        <fullName evidence="5">Glycosyltransferase involved in cell wall bisynthesis</fullName>
    </submittedName>
</protein>
<gene>
    <name evidence="5" type="ORF">SAMN05216474_2636</name>
</gene>
<dbReference type="InterPro" id="IPR028098">
    <property type="entry name" value="Glyco_trans_4-like_N"/>
</dbReference>
<dbReference type="RefSeq" id="WP_090251263.1">
    <property type="nucleotide sequence ID" value="NZ_FPAS01000005.1"/>
</dbReference>
<dbReference type="PANTHER" id="PTHR12526:SF629">
    <property type="entry name" value="TEICHURONIC ACID BIOSYNTHESIS GLYCOSYLTRANSFERASE TUAH-RELATED"/>
    <property type="match status" value="1"/>
</dbReference>
<dbReference type="Gene3D" id="3.40.50.2000">
    <property type="entry name" value="Glycogen Phosphorylase B"/>
    <property type="match status" value="2"/>
</dbReference>
<dbReference type="Pfam" id="PF00534">
    <property type="entry name" value="Glycos_transf_1"/>
    <property type="match status" value="1"/>
</dbReference>
<dbReference type="InterPro" id="IPR001296">
    <property type="entry name" value="Glyco_trans_1"/>
</dbReference>
<keyword evidence="6" id="KW-1185">Reference proteome</keyword>
<dbReference type="Proteomes" id="UP000236454">
    <property type="component" value="Unassembled WGS sequence"/>
</dbReference>
<dbReference type="EMBL" id="FPAS01000005">
    <property type="protein sequence ID" value="SFT84349.1"/>
    <property type="molecule type" value="Genomic_DNA"/>
</dbReference>
<dbReference type="AlphaFoldDB" id="A0A1I7BAV2"/>
<organism evidence="5 6">
    <name type="scientific">Lishizhenia tianjinensis</name>
    <dbReference type="NCBI Taxonomy" id="477690"/>
    <lineage>
        <taxon>Bacteria</taxon>
        <taxon>Pseudomonadati</taxon>
        <taxon>Bacteroidota</taxon>
        <taxon>Flavobacteriia</taxon>
        <taxon>Flavobacteriales</taxon>
        <taxon>Crocinitomicaceae</taxon>
        <taxon>Lishizhenia</taxon>
    </lineage>
</organism>
<dbReference type="PANTHER" id="PTHR12526">
    <property type="entry name" value="GLYCOSYLTRANSFERASE"/>
    <property type="match status" value="1"/>
</dbReference>
<dbReference type="STRING" id="477690.SAMN05216474_2636"/>
<evidence type="ECO:0000259" key="3">
    <source>
        <dbReference type="Pfam" id="PF00534"/>
    </source>
</evidence>
<proteinExistence type="predicted"/>
<evidence type="ECO:0000256" key="2">
    <source>
        <dbReference type="ARBA" id="ARBA00022679"/>
    </source>
</evidence>
<dbReference type="GO" id="GO:0016757">
    <property type="term" value="F:glycosyltransferase activity"/>
    <property type="evidence" value="ECO:0007669"/>
    <property type="project" value="UniProtKB-KW"/>
</dbReference>
<reference evidence="5 6" key="1">
    <citation type="submission" date="2016-10" db="EMBL/GenBank/DDBJ databases">
        <authorList>
            <person name="de Groot N.N."/>
        </authorList>
    </citation>
    <scope>NUCLEOTIDE SEQUENCE [LARGE SCALE GENOMIC DNA]</scope>
    <source>
        <strain evidence="5 6">CGMCC 1.7005</strain>
    </source>
</reference>
<evidence type="ECO:0000313" key="6">
    <source>
        <dbReference type="Proteomes" id="UP000236454"/>
    </source>
</evidence>
<name>A0A1I7BAV2_9FLAO</name>
<keyword evidence="2 5" id="KW-0808">Transferase</keyword>
<evidence type="ECO:0000256" key="1">
    <source>
        <dbReference type="ARBA" id="ARBA00022676"/>
    </source>
</evidence>
<evidence type="ECO:0000259" key="4">
    <source>
        <dbReference type="Pfam" id="PF13439"/>
    </source>
</evidence>
<evidence type="ECO:0000313" key="5">
    <source>
        <dbReference type="EMBL" id="SFT84349.1"/>
    </source>
</evidence>
<keyword evidence="1" id="KW-0328">Glycosyltransferase</keyword>
<accession>A0A1I7BAV2</accession>
<feature type="domain" description="Glycosyl transferase family 1" evidence="3">
    <location>
        <begin position="193"/>
        <end position="351"/>
    </location>
</feature>
<dbReference type="OrthoDB" id="9813214at2"/>
<dbReference type="Pfam" id="PF13439">
    <property type="entry name" value="Glyco_transf_4"/>
    <property type="match status" value="1"/>
</dbReference>